<accession>A0A9X0QA61</accession>
<gene>
    <name evidence="8" type="ORF">HDF14_000087</name>
</gene>
<dbReference type="Pfam" id="PF07681">
    <property type="entry name" value="DoxX"/>
    <property type="match status" value="1"/>
</dbReference>
<comment type="caution">
    <text evidence="8">The sequence shown here is derived from an EMBL/GenBank/DDBJ whole genome shotgun (WGS) entry which is preliminary data.</text>
</comment>
<dbReference type="InterPro" id="IPR032808">
    <property type="entry name" value="DoxX"/>
</dbReference>
<comment type="similarity">
    <text evidence="2">Belongs to the DoxX family.</text>
</comment>
<feature type="transmembrane region" description="Helical" evidence="7">
    <location>
        <begin position="62"/>
        <end position="87"/>
    </location>
</feature>
<evidence type="ECO:0000256" key="7">
    <source>
        <dbReference type="SAM" id="Phobius"/>
    </source>
</evidence>
<sequence length="169" mass="18098">MPTQFKPAAATCISSAMQRYAAIPLRAIVGGGFIQHGWAKIIKGPEAFAAILQSLHVPFAHLSAYLTISVELLGGAAFLLGAFVAWASVPATVVLLTAMFTVHLPYGFSSIKIKAIVDGRAQFGPPGYECELLYIACILAIVLLNPGPWSIDSYRLRERNARVPAEFPG</sequence>
<keyword evidence="3" id="KW-1003">Cell membrane</keyword>
<dbReference type="InterPro" id="IPR051907">
    <property type="entry name" value="DoxX-like_oxidoreductase"/>
</dbReference>
<evidence type="ECO:0000256" key="2">
    <source>
        <dbReference type="ARBA" id="ARBA00006679"/>
    </source>
</evidence>
<dbReference type="PANTHER" id="PTHR33452:SF1">
    <property type="entry name" value="INNER MEMBRANE PROTEIN YPHA-RELATED"/>
    <property type="match status" value="1"/>
</dbReference>
<dbReference type="RefSeq" id="WP_183972488.1">
    <property type="nucleotide sequence ID" value="NZ_JACHEB010000001.1"/>
</dbReference>
<evidence type="ECO:0000256" key="1">
    <source>
        <dbReference type="ARBA" id="ARBA00004651"/>
    </source>
</evidence>
<dbReference type="PANTHER" id="PTHR33452">
    <property type="entry name" value="OXIDOREDUCTASE CATD-RELATED"/>
    <property type="match status" value="1"/>
</dbReference>
<evidence type="ECO:0000256" key="6">
    <source>
        <dbReference type="ARBA" id="ARBA00023136"/>
    </source>
</evidence>
<keyword evidence="6 7" id="KW-0472">Membrane</keyword>
<feature type="transmembrane region" description="Helical" evidence="7">
    <location>
        <begin position="132"/>
        <end position="151"/>
    </location>
</feature>
<evidence type="ECO:0000256" key="4">
    <source>
        <dbReference type="ARBA" id="ARBA00022692"/>
    </source>
</evidence>
<evidence type="ECO:0000313" key="8">
    <source>
        <dbReference type="EMBL" id="MBB5326493.1"/>
    </source>
</evidence>
<evidence type="ECO:0000256" key="3">
    <source>
        <dbReference type="ARBA" id="ARBA00022475"/>
    </source>
</evidence>
<dbReference type="GO" id="GO:0005886">
    <property type="term" value="C:plasma membrane"/>
    <property type="evidence" value="ECO:0007669"/>
    <property type="project" value="UniProtKB-SubCell"/>
</dbReference>
<protein>
    <submittedName>
        <fullName evidence="8">Oxidoreductase</fullName>
    </submittedName>
</protein>
<keyword evidence="9" id="KW-1185">Reference proteome</keyword>
<organism evidence="8 9">
    <name type="scientific">Tunturiibacter gelidiferens</name>
    <dbReference type="NCBI Taxonomy" id="3069689"/>
    <lineage>
        <taxon>Bacteria</taxon>
        <taxon>Pseudomonadati</taxon>
        <taxon>Acidobacteriota</taxon>
        <taxon>Terriglobia</taxon>
        <taxon>Terriglobales</taxon>
        <taxon>Acidobacteriaceae</taxon>
        <taxon>Tunturiibacter</taxon>
    </lineage>
</organism>
<dbReference type="Proteomes" id="UP000535182">
    <property type="component" value="Unassembled WGS sequence"/>
</dbReference>
<feature type="transmembrane region" description="Helical" evidence="7">
    <location>
        <begin position="93"/>
        <end position="111"/>
    </location>
</feature>
<proteinExistence type="inferred from homology"/>
<comment type="subcellular location">
    <subcellularLocation>
        <location evidence="1">Cell membrane</location>
        <topology evidence="1">Multi-pass membrane protein</topology>
    </subcellularLocation>
</comment>
<keyword evidence="5 7" id="KW-1133">Transmembrane helix</keyword>
<reference evidence="8 9" key="1">
    <citation type="submission" date="2020-08" db="EMBL/GenBank/DDBJ databases">
        <title>Genomic Encyclopedia of Type Strains, Phase IV (KMG-V): Genome sequencing to study the core and pangenomes of soil and plant-associated prokaryotes.</title>
        <authorList>
            <person name="Whitman W."/>
        </authorList>
    </citation>
    <scope>NUCLEOTIDE SEQUENCE [LARGE SCALE GENOMIC DNA]</scope>
    <source>
        <strain evidence="8 9">X5P2</strain>
    </source>
</reference>
<evidence type="ECO:0000256" key="5">
    <source>
        <dbReference type="ARBA" id="ARBA00022989"/>
    </source>
</evidence>
<dbReference type="EMBL" id="JACHEB010000001">
    <property type="protein sequence ID" value="MBB5326493.1"/>
    <property type="molecule type" value="Genomic_DNA"/>
</dbReference>
<evidence type="ECO:0000313" key="9">
    <source>
        <dbReference type="Proteomes" id="UP000535182"/>
    </source>
</evidence>
<name>A0A9X0QA61_9BACT</name>
<dbReference type="AlphaFoldDB" id="A0A9X0QA61"/>
<keyword evidence="4 7" id="KW-0812">Transmembrane</keyword>